<dbReference type="Gene3D" id="3.40.50.300">
    <property type="entry name" value="P-loop containing nucleotide triphosphate hydrolases"/>
    <property type="match status" value="1"/>
</dbReference>
<dbReference type="PROSITE" id="PS51192">
    <property type="entry name" value="HELICASE_ATP_BIND_1"/>
    <property type="match status" value="1"/>
</dbReference>
<accession>A0A7J5RIR2</accession>
<reference evidence="4 5" key="1">
    <citation type="journal article" date="2019" name="Nat. Med.">
        <title>A library of human gut bacterial isolates paired with longitudinal multiomics data enables mechanistic microbiome research.</title>
        <authorList>
            <person name="Poyet M."/>
            <person name="Groussin M."/>
            <person name="Gibbons S.M."/>
            <person name="Avila-Pacheco J."/>
            <person name="Jiang X."/>
            <person name="Kearney S.M."/>
            <person name="Perrotta A.R."/>
            <person name="Berdy B."/>
            <person name="Zhao S."/>
            <person name="Lieberman T.D."/>
            <person name="Swanson P.K."/>
            <person name="Smith M."/>
            <person name="Roesemann S."/>
            <person name="Alexander J.E."/>
            <person name="Rich S.A."/>
            <person name="Livny J."/>
            <person name="Vlamakis H."/>
            <person name="Clish C."/>
            <person name="Bullock K."/>
            <person name="Deik A."/>
            <person name="Scott J."/>
            <person name="Pierce K.A."/>
            <person name="Xavier R.J."/>
            <person name="Alm E.J."/>
        </authorList>
    </citation>
    <scope>NUCLEOTIDE SEQUENCE [LARGE SCALE GENOMIC DNA]</scope>
    <source>
        <strain evidence="4 5">BIOML-A111</strain>
    </source>
</reference>
<feature type="domain" description="Helicase C-terminal" evidence="3">
    <location>
        <begin position="608"/>
        <end position="760"/>
    </location>
</feature>
<dbReference type="CDD" id="cd18793">
    <property type="entry name" value="SF2_C_SNF"/>
    <property type="match status" value="1"/>
</dbReference>
<evidence type="ECO:0000259" key="3">
    <source>
        <dbReference type="PROSITE" id="PS51194"/>
    </source>
</evidence>
<dbReference type="EMBL" id="WDAY01000016">
    <property type="protein sequence ID" value="KAB6561264.1"/>
    <property type="molecule type" value="Genomic_DNA"/>
</dbReference>
<comment type="caution">
    <text evidence="4">The sequence shown here is derived from an EMBL/GenBank/DDBJ whole genome shotgun (WGS) entry which is preliminary data.</text>
</comment>
<dbReference type="Proteomes" id="UP000437431">
    <property type="component" value="Unassembled WGS sequence"/>
</dbReference>
<feature type="domain" description="Helicase ATP-binding" evidence="2">
    <location>
        <begin position="345"/>
        <end position="484"/>
    </location>
</feature>
<dbReference type="InterPro" id="IPR049730">
    <property type="entry name" value="SNF2/RAD54-like_C"/>
</dbReference>
<evidence type="ECO:0000259" key="2">
    <source>
        <dbReference type="PROSITE" id="PS51192"/>
    </source>
</evidence>
<keyword evidence="4" id="KW-0067">ATP-binding</keyword>
<dbReference type="InterPro" id="IPR000330">
    <property type="entry name" value="SNF2_N"/>
</dbReference>
<dbReference type="PROSITE" id="PS51194">
    <property type="entry name" value="HELICASE_CTER"/>
    <property type="match status" value="1"/>
</dbReference>
<dbReference type="Gene3D" id="3.40.50.10810">
    <property type="entry name" value="Tandem AAA-ATPase domain"/>
    <property type="match status" value="2"/>
</dbReference>
<dbReference type="InterPro" id="IPR027417">
    <property type="entry name" value="P-loop_NTPase"/>
</dbReference>
<keyword evidence="4" id="KW-0547">Nucleotide-binding</keyword>
<dbReference type="InterPro" id="IPR038718">
    <property type="entry name" value="SNF2-like_sf"/>
</dbReference>
<dbReference type="GO" id="GO:0005524">
    <property type="term" value="F:ATP binding"/>
    <property type="evidence" value="ECO:0007669"/>
    <property type="project" value="InterPro"/>
</dbReference>
<sequence length="763" mass="88089">MEYRFVCILNNTTSNRNIDIEVCMETGSRSLSPFQRKVNGDDIRRSKTFQTDRLAQILFMVGQEEQPFIFFPVQMVNEELIQVLSNHEWIYQRSGGKNSSLRKIKNITSVLKNSVSLDKIPICKGKLIGGEIYISDIRAWWKKMNLRFRYEDSATLYPICYTSIPIKNDNNDFFYRDKEGEDIFIKSIDSNLDRLYSTLSLDKPDVKVLTELISKGWKLYLPSSKGTYTTVSYHRDKNGIEWFSSANEESPDSLNIKDILHAYLNSRNYVESDGNFNLFDSDKIKNLTPEKFIGSLIPNNINIENFYKPIIPLSDSEREKITSIVIENVNVHLKPYQMDGVMWLSQLRKNHRGGLLADDMGLGKTLQTLAYLTTIAEENNRFLVICPASLTANWKNEIMKFTPQLLERIEIQSYEAIRIHASEYHKREFDTIIVDEGQMVKNDNTHRHKAIESLNRHYLIILSGTPIENSIDEIWAQFKLIQPETELIYNKIKSLTDTNDRKRVVELSKMFLSPFILRRTKDEVLNLPDMVVENVYIELSKEEREIYSKVRKTFLLAMSDGTSGRLTSIALEGLLRLRQCCVNTSLLPLSLSGKAIIDSSKFNFAIKLIKDFVSQNHKVLLFSQFTSALELLIKHPELKELNPLILTGETRNRQTLVNTFQNDPSATVMMVSIKAGGTGLNLTAADRVILLDDWWNPAVESQAFARTHRIGQENDVKVYRLVCKDSVEEKILELHKNKEEMSELFNTINEKLTIEEIKQLFDY</sequence>
<dbReference type="SMART" id="SM00490">
    <property type="entry name" value="HELICc"/>
    <property type="match status" value="1"/>
</dbReference>
<dbReference type="AlphaFoldDB" id="A0A7J5RIR2"/>
<name>A0A7J5RIR2_PHOVU</name>
<dbReference type="GO" id="GO:0004386">
    <property type="term" value="F:helicase activity"/>
    <property type="evidence" value="ECO:0007669"/>
    <property type="project" value="UniProtKB-KW"/>
</dbReference>
<dbReference type="SMART" id="SM00487">
    <property type="entry name" value="DEXDc"/>
    <property type="match status" value="1"/>
</dbReference>
<organism evidence="4 5">
    <name type="scientific">Phocaeicola vulgatus</name>
    <name type="common">Bacteroides vulgatus</name>
    <dbReference type="NCBI Taxonomy" id="821"/>
    <lineage>
        <taxon>Bacteria</taxon>
        <taxon>Pseudomonadati</taxon>
        <taxon>Bacteroidota</taxon>
        <taxon>Bacteroidia</taxon>
        <taxon>Bacteroidales</taxon>
        <taxon>Bacteroidaceae</taxon>
        <taxon>Phocaeicola</taxon>
    </lineage>
</organism>
<dbReference type="PANTHER" id="PTHR10799">
    <property type="entry name" value="SNF2/RAD54 HELICASE FAMILY"/>
    <property type="match status" value="1"/>
</dbReference>
<dbReference type="InterPro" id="IPR001650">
    <property type="entry name" value="Helicase_C-like"/>
</dbReference>
<dbReference type="SUPFAM" id="SSF52540">
    <property type="entry name" value="P-loop containing nucleoside triphosphate hydrolases"/>
    <property type="match status" value="2"/>
</dbReference>
<evidence type="ECO:0000256" key="1">
    <source>
        <dbReference type="ARBA" id="ARBA00022801"/>
    </source>
</evidence>
<protein>
    <submittedName>
        <fullName evidence="4">DEAD/DEAH box helicase</fullName>
    </submittedName>
</protein>
<evidence type="ECO:0000313" key="5">
    <source>
        <dbReference type="Proteomes" id="UP000437431"/>
    </source>
</evidence>
<dbReference type="Pfam" id="PF00176">
    <property type="entry name" value="SNF2-rel_dom"/>
    <property type="match status" value="2"/>
</dbReference>
<keyword evidence="1" id="KW-0378">Hydrolase</keyword>
<proteinExistence type="predicted"/>
<gene>
    <name evidence="4" type="ORF">GAY79_08595</name>
</gene>
<dbReference type="Pfam" id="PF00271">
    <property type="entry name" value="Helicase_C"/>
    <property type="match status" value="1"/>
</dbReference>
<dbReference type="InterPro" id="IPR014001">
    <property type="entry name" value="Helicase_ATP-bd"/>
</dbReference>
<keyword evidence="4" id="KW-0347">Helicase</keyword>
<evidence type="ECO:0000313" key="4">
    <source>
        <dbReference type="EMBL" id="KAB6561264.1"/>
    </source>
</evidence>
<dbReference type="GO" id="GO:0016787">
    <property type="term" value="F:hydrolase activity"/>
    <property type="evidence" value="ECO:0007669"/>
    <property type="project" value="UniProtKB-KW"/>
</dbReference>